<protein>
    <submittedName>
        <fullName evidence="2">Uncharacterized protein</fullName>
    </submittedName>
</protein>
<dbReference type="AlphaFoldDB" id="A0AA40C7N3"/>
<gene>
    <name evidence="2" type="ORF">DIS24_g10897</name>
</gene>
<sequence length="187" mass="20241">MAPQPRPITCIIIIAAILLTLPAAVAAQTACYYPNGTDRNAQESSKPYRPCTVSSSTGEETAASMCCRTRHLDDCRADGLCQVGNITWRESCTDRTWKAKECLQLCVDDSLAADDVRVVQCADKSWCCDYDGTGRNAADCCNRGQGKWINAERQVVTTRPTSLATASTVVVAESKGYCYSISLGFFG</sequence>
<feature type="chain" id="PRO_5041462858" evidence="1">
    <location>
        <begin position="28"/>
        <end position="187"/>
    </location>
</feature>
<dbReference type="EMBL" id="JAUJDW010000132">
    <property type="protein sequence ID" value="KAK0628010.1"/>
    <property type="molecule type" value="Genomic_DNA"/>
</dbReference>
<evidence type="ECO:0000313" key="2">
    <source>
        <dbReference type="EMBL" id="KAK0628010.1"/>
    </source>
</evidence>
<proteinExistence type="predicted"/>
<reference evidence="2" key="1">
    <citation type="submission" date="2023-06" db="EMBL/GenBank/DDBJ databases">
        <title>Multi-omics analyses reveal the molecular pathogenesis toolkit of Lasiodiplodia hormozganensis, a cross-kingdom pathogen.</title>
        <authorList>
            <person name="Felix C."/>
            <person name="Meneses R."/>
            <person name="Goncalves M.F.M."/>
            <person name="Tilleman L."/>
            <person name="Duarte A.S."/>
            <person name="Jorrin-Novo J.V."/>
            <person name="Van De Peer Y."/>
            <person name="Deforce D."/>
            <person name="Van Nieuwerburgh F."/>
            <person name="Esteves A.C."/>
            <person name="Alves A."/>
        </authorList>
    </citation>
    <scope>NUCLEOTIDE SEQUENCE</scope>
    <source>
        <strain evidence="2">CBS 339.90</strain>
    </source>
</reference>
<evidence type="ECO:0000313" key="3">
    <source>
        <dbReference type="Proteomes" id="UP001175001"/>
    </source>
</evidence>
<keyword evidence="3" id="KW-1185">Reference proteome</keyword>
<comment type="caution">
    <text evidence="2">The sequence shown here is derived from an EMBL/GenBank/DDBJ whole genome shotgun (WGS) entry which is preliminary data.</text>
</comment>
<organism evidence="2 3">
    <name type="scientific">Lasiodiplodia hormozganensis</name>
    <dbReference type="NCBI Taxonomy" id="869390"/>
    <lineage>
        <taxon>Eukaryota</taxon>
        <taxon>Fungi</taxon>
        <taxon>Dikarya</taxon>
        <taxon>Ascomycota</taxon>
        <taxon>Pezizomycotina</taxon>
        <taxon>Dothideomycetes</taxon>
        <taxon>Dothideomycetes incertae sedis</taxon>
        <taxon>Botryosphaeriales</taxon>
        <taxon>Botryosphaeriaceae</taxon>
        <taxon>Lasiodiplodia</taxon>
    </lineage>
</organism>
<evidence type="ECO:0000256" key="1">
    <source>
        <dbReference type="SAM" id="SignalP"/>
    </source>
</evidence>
<accession>A0AA40C7N3</accession>
<name>A0AA40C7N3_9PEZI</name>
<dbReference type="Proteomes" id="UP001175001">
    <property type="component" value="Unassembled WGS sequence"/>
</dbReference>
<feature type="signal peptide" evidence="1">
    <location>
        <begin position="1"/>
        <end position="27"/>
    </location>
</feature>
<keyword evidence="1" id="KW-0732">Signal</keyword>